<accession>A0A430QMB7</accession>
<sequence length="610" mass="69170">MVLLSSFSFSKSSNHLLRCPFSKLIVNYSTINKSSPFITRDTFKKRTYLYYTLSFGIFMAGVGYGTVPLYRLYCSKVGAGTNANLALTKSEKIKTMKPVRDREYTVHFAADTHSLMKWNFKPSQKATGDVCLNTPQCIGCQRLIFDLRVFTHIIMSSTMGSNARVHRVSEIKECENQSKFVNQRVHEIETFFGNLCAELVSYTRRTSKLRNNGDEIARILLDYSNKEQINRTTSDALRKVSEYFVTLEDYRNTEIDRIVGKVVNPLAAYGEEIKHIKNSLKAESAARRREIMNMRKLERSSTVQSSREAEIQLHNAMIDATRSANNLERCVLDFEGRRLKGLKRIITDFIQIEMLWHAKALETLTSAYNAIQLLHEEADLIEFRGTLLRSGSNLTMLNNNNNLPISQQSLTIGDQSSPMISPPVSIRDHRSYRPSSSVHSSMNSMKTGSRCSLTSLGRNKKKNQQLQGQIQQQQQHDQLSYSQQLQQQRQHSGISHQQNDDVTSLFTEGDDDISSSHNVQEKVDNRNSVNGLQDLEDDDDDDFDEEDNTENDDDEDAEEDEDGEYMVNSTTHSPTRILNHSVSSPAANRISGSTQHSPLKSALKTGISKL</sequence>
<dbReference type="Gene3D" id="1.20.1270.60">
    <property type="entry name" value="Arfaptin homology (AH) domain/BAR domain"/>
    <property type="match status" value="1"/>
</dbReference>
<feature type="compositionally biased region" description="Acidic residues" evidence="1">
    <location>
        <begin position="534"/>
        <end position="564"/>
    </location>
</feature>
<dbReference type="GO" id="GO:0060271">
    <property type="term" value="P:cilium assembly"/>
    <property type="evidence" value="ECO:0007669"/>
    <property type="project" value="TreeGrafter"/>
</dbReference>
<protein>
    <recommendedName>
        <fullName evidence="5">Protein FAM92A1</fullName>
    </recommendedName>
</protein>
<comment type="caution">
    <text evidence="3">The sequence shown here is derived from an EMBL/GenBank/DDBJ whole genome shotgun (WGS) entry which is preliminary data.</text>
</comment>
<gene>
    <name evidence="3" type="ORF">DC041_0003751</name>
</gene>
<evidence type="ECO:0000313" key="3">
    <source>
        <dbReference type="EMBL" id="RTG88796.1"/>
    </source>
</evidence>
<name>A0A430QMB7_SCHBO</name>
<evidence type="ECO:0000313" key="4">
    <source>
        <dbReference type="Proteomes" id="UP000290809"/>
    </source>
</evidence>
<feature type="compositionally biased region" description="Polar residues" evidence="1">
    <location>
        <begin position="408"/>
        <end position="419"/>
    </location>
</feature>
<keyword evidence="2" id="KW-0812">Transmembrane</keyword>
<dbReference type="SUPFAM" id="SSF103657">
    <property type="entry name" value="BAR/IMD domain-like"/>
    <property type="match status" value="1"/>
</dbReference>
<dbReference type="EMBL" id="QMKO01001551">
    <property type="protein sequence ID" value="RTG88796.1"/>
    <property type="molecule type" value="Genomic_DNA"/>
</dbReference>
<keyword evidence="2" id="KW-1133">Transmembrane helix</keyword>
<feature type="transmembrane region" description="Helical" evidence="2">
    <location>
        <begin position="48"/>
        <end position="67"/>
    </location>
</feature>
<dbReference type="AlphaFoldDB" id="A0A430QMB7"/>
<feature type="compositionally biased region" description="Polar residues" evidence="1">
    <location>
        <begin position="445"/>
        <end position="457"/>
    </location>
</feature>
<feature type="region of interest" description="Disordered" evidence="1">
    <location>
        <begin position="408"/>
        <end position="610"/>
    </location>
</feature>
<feature type="compositionally biased region" description="Low complexity" evidence="1">
    <location>
        <begin position="433"/>
        <end position="444"/>
    </location>
</feature>
<feature type="compositionally biased region" description="Polar residues" evidence="1">
    <location>
        <begin position="567"/>
        <end position="598"/>
    </location>
</feature>
<feature type="compositionally biased region" description="Polar residues" evidence="1">
    <location>
        <begin position="491"/>
        <end position="506"/>
    </location>
</feature>
<evidence type="ECO:0008006" key="5">
    <source>
        <dbReference type="Google" id="ProtNLM"/>
    </source>
</evidence>
<evidence type="ECO:0000256" key="2">
    <source>
        <dbReference type="SAM" id="Phobius"/>
    </source>
</evidence>
<dbReference type="GO" id="GO:0005507">
    <property type="term" value="F:copper ion binding"/>
    <property type="evidence" value="ECO:0007669"/>
    <property type="project" value="InterPro"/>
</dbReference>
<dbReference type="Pfam" id="PF06730">
    <property type="entry name" value="FAM92"/>
    <property type="match status" value="1"/>
</dbReference>
<keyword evidence="4" id="KW-1185">Reference proteome</keyword>
<dbReference type="GO" id="GO:0035869">
    <property type="term" value="C:ciliary transition zone"/>
    <property type="evidence" value="ECO:0007669"/>
    <property type="project" value="TreeGrafter"/>
</dbReference>
<dbReference type="InterPro" id="IPR009602">
    <property type="entry name" value="CBAR/FAM92"/>
</dbReference>
<dbReference type="PANTHER" id="PTHR21223:SF2">
    <property type="entry name" value="CBY1-INTERACTING BAR DOMAIN-CONTAINING PROTEIN HOMOLOG"/>
    <property type="match status" value="1"/>
</dbReference>
<dbReference type="GO" id="GO:0036064">
    <property type="term" value="C:ciliary basal body"/>
    <property type="evidence" value="ECO:0007669"/>
    <property type="project" value="TreeGrafter"/>
</dbReference>
<reference evidence="3 4" key="1">
    <citation type="journal article" date="2019" name="PLoS Pathog.">
        <title>Genome sequence of the bovine parasite Schistosoma bovis Tanzania.</title>
        <authorList>
            <person name="Oey H."/>
            <person name="Zakrzewski M."/>
            <person name="Gobert G."/>
            <person name="Gravermann K."/>
            <person name="Stoye J."/>
            <person name="Jones M."/>
            <person name="Mcmanus D."/>
            <person name="Krause L."/>
        </authorList>
    </citation>
    <scope>NUCLEOTIDE SEQUENCE [LARGE SCALE GENOMIC DNA]</scope>
    <source>
        <strain evidence="3 4">TAN1997</strain>
    </source>
</reference>
<dbReference type="InterPro" id="IPR007533">
    <property type="entry name" value="Cyt_c_oxidase_assmbl_CtaG"/>
</dbReference>
<proteinExistence type="predicted"/>
<dbReference type="Pfam" id="PF04442">
    <property type="entry name" value="CtaG_Cox11"/>
    <property type="match status" value="1"/>
</dbReference>
<evidence type="ECO:0000256" key="1">
    <source>
        <dbReference type="SAM" id="MobiDB-lite"/>
    </source>
</evidence>
<keyword evidence="2" id="KW-0472">Membrane</keyword>
<organism evidence="3 4">
    <name type="scientific">Schistosoma bovis</name>
    <name type="common">Blood fluke</name>
    <dbReference type="NCBI Taxonomy" id="6184"/>
    <lineage>
        <taxon>Eukaryota</taxon>
        <taxon>Metazoa</taxon>
        <taxon>Spiralia</taxon>
        <taxon>Lophotrochozoa</taxon>
        <taxon>Platyhelminthes</taxon>
        <taxon>Trematoda</taxon>
        <taxon>Digenea</taxon>
        <taxon>Strigeidida</taxon>
        <taxon>Schistosomatoidea</taxon>
        <taxon>Schistosomatidae</taxon>
        <taxon>Schistosoma</taxon>
    </lineage>
</organism>
<feature type="compositionally biased region" description="Low complexity" evidence="1">
    <location>
        <begin position="464"/>
        <end position="490"/>
    </location>
</feature>
<dbReference type="Proteomes" id="UP000290809">
    <property type="component" value="Unassembled WGS sequence"/>
</dbReference>
<dbReference type="PANTHER" id="PTHR21223">
    <property type="entry name" value="CBY1-INTERACTING BAR DOMAIN-CONTAINING PROTEIN HOMOLOG"/>
    <property type="match status" value="1"/>
</dbReference>
<dbReference type="InterPro" id="IPR027267">
    <property type="entry name" value="AH/BAR_dom_sf"/>
</dbReference>
<dbReference type="STRING" id="6184.A0A430QMB7"/>